<keyword evidence="3" id="KW-1185">Reference proteome</keyword>
<gene>
    <name evidence="2" type="ordered locus">cauri_1984</name>
</gene>
<dbReference type="AlphaFoldDB" id="C3PIC3"/>
<organism evidence="2 3">
    <name type="scientific">Corynebacterium aurimucosum (strain ATCC 700975 / DSM 44827 / CIP 107346 / CN-1)</name>
    <name type="common">Corynebacterium nigricans</name>
    <dbReference type="NCBI Taxonomy" id="548476"/>
    <lineage>
        <taxon>Bacteria</taxon>
        <taxon>Bacillati</taxon>
        <taxon>Actinomycetota</taxon>
        <taxon>Actinomycetes</taxon>
        <taxon>Mycobacteriales</taxon>
        <taxon>Corynebacteriaceae</taxon>
        <taxon>Corynebacterium</taxon>
    </lineage>
</organism>
<evidence type="ECO:0000256" key="1">
    <source>
        <dbReference type="SAM" id="MobiDB-lite"/>
    </source>
</evidence>
<evidence type="ECO:0008006" key="4">
    <source>
        <dbReference type="Google" id="ProtNLM"/>
    </source>
</evidence>
<dbReference type="RefSeq" id="WP_010190955.1">
    <property type="nucleotide sequence ID" value="NC_012590.1"/>
</dbReference>
<evidence type="ECO:0000313" key="3">
    <source>
        <dbReference type="Proteomes" id="UP000002077"/>
    </source>
</evidence>
<proteinExistence type="predicted"/>
<dbReference type="HOGENOM" id="CLU_097460_0_0_11"/>
<dbReference type="EMBL" id="CP001601">
    <property type="protein sequence ID" value="ACP33577.1"/>
    <property type="molecule type" value="Genomic_DNA"/>
</dbReference>
<protein>
    <recommendedName>
        <fullName evidence="4">Scaffolding protein</fullName>
    </recommendedName>
</protein>
<name>C3PIC3_CORA7</name>
<dbReference type="STRING" id="548476.cauri_1984"/>
<feature type="region of interest" description="Disordered" evidence="1">
    <location>
        <begin position="177"/>
        <end position="210"/>
    </location>
</feature>
<feature type="compositionally biased region" description="Polar residues" evidence="1">
    <location>
        <begin position="181"/>
        <end position="197"/>
    </location>
</feature>
<dbReference type="KEGG" id="car:cauri_1984"/>
<feature type="compositionally biased region" description="Low complexity" evidence="1">
    <location>
        <begin position="14"/>
        <end position="30"/>
    </location>
</feature>
<accession>C3PIC3</accession>
<dbReference type="OrthoDB" id="4427775at2"/>
<dbReference type="eggNOG" id="ENOG5031QFA">
    <property type="taxonomic scope" value="Bacteria"/>
</dbReference>
<reference evidence="2 3" key="1">
    <citation type="journal article" date="2010" name="BMC Genomics">
        <title>Complete genome sequence and lifestyle of black-pigmented Corynebacterium aurimucosum ATCC 700975 (formerly C. nigricans CN-1) isolated from a vaginal swab of a woman with spontaneous abortion.</title>
        <authorList>
            <person name="Trost E."/>
            <person name="Gotker S."/>
            <person name="Schneider J."/>
            <person name="Schneiker-Bekel S."/>
            <person name="Szczepanowski R."/>
            <person name="Tilker A."/>
            <person name="Viehoever P."/>
            <person name="Arnold W."/>
            <person name="Bekel T."/>
            <person name="Blom J."/>
            <person name="Gartemann K.H."/>
            <person name="Linke B."/>
            <person name="Goesmann A."/>
            <person name="Puhler A."/>
            <person name="Shukla S.K."/>
            <person name="Tauch A."/>
        </authorList>
    </citation>
    <scope>NUCLEOTIDE SEQUENCE [LARGE SCALE GENOMIC DNA]</scope>
    <source>
        <strain evidence="3">ATCC 700975 / DSM 44827 / CIP 107346 / CN-1</strain>
    </source>
</reference>
<sequence length="225" mass="24933">MSDTTASVADEQNTENTTQQPGQEEGQEPTSPQHNEEGDDRISQLNAEAAKWRTKFREQEKATAEFEKRQQEIEQQFESYKQNLAKVMGLAEEEDVEDLGKKYQEQAKAADERYNQLRQRVALSEAVQKAKADPDLTVPFIKGGEAFAALDPSADDYEAQVAELVSETVAATPKLRAQVAPASSGNAPTPSENSGSRKLTVEDLDNMSPEEIYEARKAGKLNHLF</sequence>
<evidence type="ECO:0000313" key="2">
    <source>
        <dbReference type="EMBL" id="ACP33577.1"/>
    </source>
</evidence>
<dbReference type="Proteomes" id="UP000002077">
    <property type="component" value="Chromosome"/>
</dbReference>
<feature type="region of interest" description="Disordered" evidence="1">
    <location>
        <begin position="1"/>
        <end position="48"/>
    </location>
</feature>
<dbReference type="GeneID" id="31924626"/>